<keyword evidence="2" id="KW-0964">Secreted</keyword>
<dbReference type="SUPFAM" id="SSF53474">
    <property type="entry name" value="alpha/beta-Hydrolases"/>
    <property type="match status" value="1"/>
</dbReference>
<evidence type="ECO:0000256" key="5">
    <source>
        <dbReference type="ARBA" id="ARBA00022801"/>
    </source>
</evidence>
<keyword evidence="6" id="KW-0119">Carbohydrate metabolism</keyword>
<evidence type="ECO:0000256" key="6">
    <source>
        <dbReference type="ARBA" id="ARBA00023277"/>
    </source>
</evidence>
<comment type="subcellular location">
    <subcellularLocation>
        <location evidence="1">Secreted</location>
    </subcellularLocation>
</comment>
<reference evidence="9" key="1">
    <citation type="journal article" date="2015" name="Genome">
        <title>Whole Genome Sequence of the Non-Microcystin-Producing Microcystis aeruginosa Strain NIES-44.</title>
        <authorList>
            <person name="Okano K."/>
            <person name="Miyata N."/>
            <person name="Ozaki Y."/>
        </authorList>
    </citation>
    <scope>NUCLEOTIDE SEQUENCE [LARGE SCALE GENOMIC DNA]</scope>
    <source>
        <strain evidence="9">NIES-44</strain>
    </source>
</reference>
<evidence type="ECO:0000313" key="8">
    <source>
        <dbReference type="EMBL" id="GAL92020.1"/>
    </source>
</evidence>
<dbReference type="EMBL" id="BBPA01000018">
    <property type="protein sequence ID" value="GAL92020.1"/>
    <property type="molecule type" value="Genomic_DNA"/>
</dbReference>
<keyword evidence="7" id="KW-0624">Polysaccharide degradation</keyword>
<evidence type="ECO:0000256" key="1">
    <source>
        <dbReference type="ARBA" id="ARBA00004613"/>
    </source>
</evidence>
<proteinExistence type="predicted"/>
<dbReference type="GO" id="GO:0045493">
    <property type="term" value="P:xylan catabolic process"/>
    <property type="evidence" value="ECO:0007669"/>
    <property type="project" value="UniProtKB-KW"/>
</dbReference>
<evidence type="ECO:0000256" key="4">
    <source>
        <dbReference type="ARBA" id="ARBA00022729"/>
    </source>
</evidence>
<organism evidence="8 9">
    <name type="scientific">Microcystis aeruginosa NIES-44</name>
    <dbReference type="NCBI Taxonomy" id="449439"/>
    <lineage>
        <taxon>Bacteria</taxon>
        <taxon>Bacillati</taxon>
        <taxon>Cyanobacteriota</taxon>
        <taxon>Cyanophyceae</taxon>
        <taxon>Oscillatoriophycideae</taxon>
        <taxon>Chroococcales</taxon>
        <taxon>Microcystaceae</taxon>
        <taxon>Microcystis</taxon>
    </lineage>
</organism>
<dbReference type="InterPro" id="IPR010126">
    <property type="entry name" value="Esterase_phb"/>
</dbReference>
<dbReference type="PANTHER" id="PTHR38050:SF2">
    <property type="entry name" value="FERULOYL ESTERASE C-RELATED"/>
    <property type="match status" value="1"/>
</dbReference>
<gene>
    <name evidence="8" type="ORF">N44_00308</name>
</gene>
<dbReference type="PANTHER" id="PTHR38050">
    <property type="match status" value="1"/>
</dbReference>
<evidence type="ECO:0000256" key="7">
    <source>
        <dbReference type="ARBA" id="ARBA00023326"/>
    </source>
</evidence>
<comment type="caution">
    <text evidence="8">The sequence shown here is derived from an EMBL/GenBank/DDBJ whole genome shotgun (WGS) entry which is preliminary data.</text>
</comment>
<dbReference type="PROSITE" id="PS51257">
    <property type="entry name" value="PROKAR_LIPOPROTEIN"/>
    <property type="match status" value="1"/>
</dbReference>
<evidence type="ECO:0000256" key="2">
    <source>
        <dbReference type="ARBA" id="ARBA00022525"/>
    </source>
</evidence>
<accession>A0A0A1VQM0</accession>
<dbReference type="Proteomes" id="UP000030321">
    <property type="component" value="Unassembled WGS sequence"/>
</dbReference>
<dbReference type="InterPro" id="IPR029058">
    <property type="entry name" value="AB_hydrolase_fold"/>
</dbReference>
<dbReference type="GO" id="GO:0005576">
    <property type="term" value="C:extracellular region"/>
    <property type="evidence" value="ECO:0007669"/>
    <property type="project" value="UniProtKB-SubCell"/>
</dbReference>
<dbReference type="AlphaFoldDB" id="A0A0A1VQM0"/>
<protein>
    <submittedName>
        <fullName evidence="8">LpqC</fullName>
    </submittedName>
</protein>
<keyword evidence="4" id="KW-0732">Signal</keyword>
<keyword evidence="5" id="KW-0378">Hydrolase</keyword>
<dbReference type="Pfam" id="PF10503">
    <property type="entry name" value="Esterase_PHB"/>
    <property type="match status" value="1"/>
</dbReference>
<evidence type="ECO:0000313" key="9">
    <source>
        <dbReference type="Proteomes" id="UP000030321"/>
    </source>
</evidence>
<sequence length="354" mass="39603">MKIGKLRRMTSMIFLLCLLTLLFLTACYASQPQPQESLKEQLLSQTMRRRRRVNLNQDMVLRTLYNQGLERSYYLYTPGSYTRDRPIPLLLAFHGGVGQGDTMAAKTGFNDLADREDFLVVYPNGINLGAAGGQWNDGRNTPEVHPEIDDVAFVRAVIEDVEKLRNVDRKRIYVTGGSNGGFFAQRLGCEMANQIAAIASVSSTMAKSLESRCRPQRPIPVLMINGTEDRLVPWVGGEMTVGARGEILSVPETVAFWRKNNGCSATPKEEQLPDTEHDGTKVVSYQYSGCHQNATVMLYRIEGGGHGWPGGRIMRRANQNDFSNRDHENLVGKNSQAINASEVVWKFLQQFTLP</sequence>
<dbReference type="GO" id="GO:0030600">
    <property type="term" value="F:feruloyl esterase activity"/>
    <property type="evidence" value="ECO:0007669"/>
    <property type="project" value="InterPro"/>
</dbReference>
<dbReference type="Gene3D" id="3.40.50.1820">
    <property type="entry name" value="alpha/beta hydrolase"/>
    <property type="match status" value="1"/>
</dbReference>
<keyword evidence="3" id="KW-0858">Xylan degradation</keyword>
<name>A0A0A1VQM0_MICAE</name>
<dbReference type="InterPro" id="IPR043595">
    <property type="entry name" value="FaeB/C/D"/>
</dbReference>
<evidence type="ECO:0000256" key="3">
    <source>
        <dbReference type="ARBA" id="ARBA00022651"/>
    </source>
</evidence>